<accession>A0ABQ7LRA9</accession>
<dbReference type="CDD" id="cd00303">
    <property type="entry name" value="retropepsin_like"/>
    <property type="match status" value="1"/>
</dbReference>
<organism evidence="1 2">
    <name type="scientific">Brassica rapa subsp. trilocularis</name>
    <dbReference type="NCBI Taxonomy" id="1813537"/>
    <lineage>
        <taxon>Eukaryota</taxon>
        <taxon>Viridiplantae</taxon>
        <taxon>Streptophyta</taxon>
        <taxon>Embryophyta</taxon>
        <taxon>Tracheophyta</taxon>
        <taxon>Spermatophyta</taxon>
        <taxon>Magnoliopsida</taxon>
        <taxon>eudicotyledons</taxon>
        <taxon>Gunneridae</taxon>
        <taxon>Pentapetalae</taxon>
        <taxon>rosids</taxon>
        <taxon>malvids</taxon>
        <taxon>Brassicales</taxon>
        <taxon>Brassicaceae</taxon>
        <taxon>Brassiceae</taxon>
        <taxon>Brassica</taxon>
    </lineage>
</organism>
<protein>
    <submittedName>
        <fullName evidence="1">Uncharacterized protein</fullName>
    </submittedName>
</protein>
<gene>
    <name evidence="1" type="primary">A08g506340.1_BraROA</name>
    <name evidence="1" type="ORF">IGI04_030628</name>
</gene>
<reference evidence="1 2" key="1">
    <citation type="submission" date="2021-03" db="EMBL/GenBank/DDBJ databases">
        <authorList>
            <person name="King G.J."/>
            <person name="Bancroft I."/>
            <person name="Baten A."/>
            <person name="Bloomfield J."/>
            <person name="Borpatragohain P."/>
            <person name="He Z."/>
            <person name="Irish N."/>
            <person name="Irwin J."/>
            <person name="Liu K."/>
            <person name="Mauleon R.P."/>
            <person name="Moore J."/>
            <person name="Morris R."/>
            <person name="Ostergaard L."/>
            <person name="Wang B."/>
            <person name="Wells R."/>
        </authorList>
    </citation>
    <scope>NUCLEOTIDE SEQUENCE [LARGE SCALE GENOMIC DNA]</scope>
    <source>
        <strain evidence="1">R-o-18</strain>
        <tissue evidence="1">Leaf</tissue>
    </source>
</reference>
<keyword evidence="2" id="KW-1185">Reference proteome</keyword>
<evidence type="ECO:0000313" key="1">
    <source>
        <dbReference type="EMBL" id="KAG5389087.1"/>
    </source>
</evidence>
<proteinExistence type="predicted"/>
<name>A0ABQ7LRA9_BRACM</name>
<evidence type="ECO:0000313" key="2">
    <source>
        <dbReference type="Proteomes" id="UP000823674"/>
    </source>
</evidence>
<dbReference type="PANTHER" id="PTHR33067:SF31">
    <property type="entry name" value="RNA-DIRECTED DNA POLYMERASE"/>
    <property type="match status" value="1"/>
</dbReference>
<dbReference type="PANTHER" id="PTHR33067">
    <property type="entry name" value="RNA-DIRECTED DNA POLYMERASE-RELATED"/>
    <property type="match status" value="1"/>
</dbReference>
<sequence>GIEFPCALCDTGSLVIILPKVMADHLRLKIEPLEDSFTFVDHSTRNSGGIIRDLEVHIGNALVPVDFHVLENKQNKNHSLLLRRAFMATVGTVCNMQTNQLCLTLINSDVHYDPVRVDEFETEYSRLIDSGTPPSIDIAILPLIYDTSRESIDNSPANETFALPTHCYPNFEVATQPKTSINYHYSDTLSGQGGYSIGIWADESFSVDTALPEMQSDEYDEDYHRERNIEYRSLAMDDRGILHTSYAHTTSTSIDSDIQPSIHAHHRPNSKLHVTDNTNYDYLTPDEFGIFRVKEGQAREMDGRISTYPRRKMKPRWENIKVSIPTALEQNSYNKAEIDELVAEIYRAIKTLDDYHSKRLDDIYLFDNSISWLTACMDGMKQDVAMIQKLHVVDVGRSTSSTTHARPSIKTC</sequence>
<comment type="caution">
    <text evidence="1">The sequence shown here is derived from an EMBL/GenBank/DDBJ whole genome shotgun (WGS) entry which is preliminary data.</text>
</comment>
<dbReference type="InterPro" id="IPR021109">
    <property type="entry name" value="Peptidase_aspartic_dom_sf"/>
</dbReference>
<feature type="non-terminal residue" evidence="1">
    <location>
        <position position="1"/>
    </location>
</feature>
<dbReference type="EMBL" id="JADBGQ010000007">
    <property type="protein sequence ID" value="KAG5389087.1"/>
    <property type="molecule type" value="Genomic_DNA"/>
</dbReference>
<dbReference type="Gene3D" id="2.40.70.10">
    <property type="entry name" value="Acid Proteases"/>
    <property type="match status" value="1"/>
</dbReference>
<dbReference type="Proteomes" id="UP000823674">
    <property type="component" value="Chromosome A08"/>
</dbReference>